<dbReference type="InterPro" id="IPR001138">
    <property type="entry name" value="Zn2Cys6_DnaBD"/>
</dbReference>
<feature type="domain" description="Zn(2)-C6 fungal-type" evidence="8">
    <location>
        <begin position="25"/>
        <end position="61"/>
    </location>
</feature>
<proteinExistence type="predicted"/>
<dbReference type="AlphaFoldDB" id="A0A1Y2M9X4"/>
<dbReference type="InterPro" id="IPR007219">
    <property type="entry name" value="XnlR_reg_dom"/>
</dbReference>
<dbReference type="GO" id="GO:0006351">
    <property type="term" value="P:DNA-templated transcription"/>
    <property type="evidence" value="ECO:0007669"/>
    <property type="project" value="InterPro"/>
</dbReference>
<dbReference type="SUPFAM" id="SSF57701">
    <property type="entry name" value="Zn2/Cys6 DNA-binding domain"/>
    <property type="match status" value="1"/>
</dbReference>
<dbReference type="Gene3D" id="4.10.240.10">
    <property type="entry name" value="Zn(2)-C6 fungal-type DNA-binding domain"/>
    <property type="match status" value="1"/>
</dbReference>
<dbReference type="OMA" id="ITGWYCG"/>
<dbReference type="SMART" id="SM00066">
    <property type="entry name" value="GAL4"/>
    <property type="match status" value="1"/>
</dbReference>
<dbReference type="GO" id="GO:0000981">
    <property type="term" value="F:DNA-binding transcription factor activity, RNA polymerase II-specific"/>
    <property type="evidence" value="ECO:0007669"/>
    <property type="project" value="InterPro"/>
</dbReference>
<dbReference type="CDD" id="cd12148">
    <property type="entry name" value="fungal_TF_MHR"/>
    <property type="match status" value="1"/>
</dbReference>
<dbReference type="PROSITE" id="PS50048">
    <property type="entry name" value="ZN2_CY6_FUNGAL_2"/>
    <property type="match status" value="1"/>
</dbReference>
<evidence type="ECO:0000256" key="2">
    <source>
        <dbReference type="ARBA" id="ARBA00022833"/>
    </source>
</evidence>
<dbReference type="InterPro" id="IPR052073">
    <property type="entry name" value="Amide_Lactam_Regulators"/>
</dbReference>
<keyword evidence="6" id="KW-0539">Nucleus</keyword>
<evidence type="ECO:0000256" key="4">
    <source>
        <dbReference type="ARBA" id="ARBA00023125"/>
    </source>
</evidence>
<keyword evidence="3" id="KW-0805">Transcription regulation</keyword>
<dbReference type="PROSITE" id="PS00463">
    <property type="entry name" value="ZN2_CY6_FUNGAL_1"/>
    <property type="match status" value="1"/>
</dbReference>
<feature type="region of interest" description="Disordered" evidence="7">
    <location>
        <begin position="63"/>
        <end position="87"/>
    </location>
</feature>
<keyword evidence="4" id="KW-0238">DNA-binding</keyword>
<evidence type="ECO:0000256" key="3">
    <source>
        <dbReference type="ARBA" id="ARBA00023015"/>
    </source>
</evidence>
<accession>A0A1Y2M9X4</accession>
<dbReference type="PANTHER" id="PTHR47171:SF5">
    <property type="entry name" value="ZN(II)2CYS6 TRANSCRIPTION FACTOR (EUROFUNG)"/>
    <property type="match status" value="1"/>
</dbReference>
<protein>
    <recommendedName>
        <fullName evidence="8">Zn(2)-C6 fungal-type domain-containing protein</fullName>
    </recommendedName>
</protein>
<sequence length="643" mass="72793">MTENVTTENWLHYSNQPKRKRADLVCTACHAKKIKCDLQGRIYDGKDACSHCSSSGRDCQIRQSRREKKRTVNGDRPGPRSNEGQDDIATGVDALLAANATFQVFTESDILVRPADLVDALSSEHVTSCNTLNYYPESNKIYAPENQFDADNQAFVAQLEHRYSSELRPDLEQIFTETYFAYSYPWCPVLDRDTLSADVARSPLLANALALASSHIQPPLLPHDGPEAYYRRARTIFYDDEEADEMTALKALCLFYWWAPQSPSRVHRHSSWWWTSVIIRHAQQMNLHREPSLNDPNRARVNLSLRRRIWWTAFARERLTALCQSKPAIIDPDDCSIQQPTLADFPNDAQSQHQGEIFIYWVRLSAIIGRIAKVLLKSSDKSAPLPNELREELVTWVHSLPPKLCLHIDTPRTESFDRDVHQLHLFYLTTIIILHLKRSGGQLPQALPPAILAASCTARILRDILARGNSRFLMAITCWHAGTAFIALLQAYRIQHLSKSANEDLDIIAIAAKELQKMWASANVIVQGFDRLRRADSTSNRLGAITVNSSLNGATNYSSTTTDIGANYDDDFDWMRFFPFVSKSTNGIAESLVTGREQGTATRGFPSPNNDLFHDTLLAQYQDLFDPFTDYALGFPEFTFHPS</sequence>
<dbReference type="STRING" id="105696.A0A1Y2M9X4"/>
<evidence type="ECO:0000313" key="10">
    <source>
        <dbReference type="Proteomes" id="UP000193240"/>
    </source>
</evidence>
<evidence type="ECO:0000313" key="9">
    <source>
        <dbReference type="EMBL" id="OSS52801.1"/>
    </source>
</evidence>
<reference evidence="9 10" key="1">
    <citation type="journal article" date="2017" name="Genome Announc.">
        <title>Genome sequence of the saprophytic ascomycete Epicoccum nigrum ICMP 19927 strain isolated from New Zealand.</title>
        <authorList>
            <person name="Fokin M."/>
            <person name="Fleetwood D."/>
            <person name="Weir B.S."/>
            <person name="Villas-Boas S.G."/>
        </authorList>
    </citation>
    <scope>NUCLEOTIDE SEQUENCE [LARGE SCALE GENOMIC DNA]</scope>
    <source>
        <strain evidence="9 10">ICMP 19927</strain>
    </source>
</reference>
<dbReference type="CDD" id="cd00067">
    <property type="entry name" value="GAL4"/>
    <property type="match status" value="1"/>
</dbReference>
<dbReference type="Proteomes" id="UP000193240">
    <property type="component" value="Unassembled WGS sequence"/>
</dbReference>
<dbReference type="GO" id="GO:0008270">
    <property type="term" value="F:zinc ion binding"/>
    <property type="evidence" value="ECO:0007669"/>
    <property type="project" value="InterPro"/>
</dbReference>
<keyword evidence="1" id="KW-0479">Metal-binding</keyword>
<gene>
    <name evidence="9" type="ORF">B5807_01888</name>
</gene>
<name>A0A1Y2M9X4_EPING</name>
<evidence type="ECO:0000256" key="7">
    <source>
        <dbReference type="SAM" id="MobiDB-lite"/>
    </source>
</evidence>
<keyword evidence="5" id="KW-0804">Transcription</keyword>
<organism evidence="9 10">
    <name type="scientific">Epicoccum nigrum</name>
    <name type="common">Soil fungus</name>
    <name type="synonym">Epicoccum purpurascens</name>
    <dbReference type="NCBI Taxonomy" id="105696"/>
    <lineage>
        <taxon>Eukaryota</taxon>
        <taxon>Fungi</taxon>
        <taxon>Dikarya</taxon>
        <taxon>Ascomycota</taxon>
        <taxon>Pezizomycotina</taxon>
        <taxon>Dothideomycetes</taxon>
        <taxon>Pleosporomycetidae</taxon>
        <taxon>Pleosporales</taxon>
        <taxon>Pleosporineae</taxon>
        <taxon>Didymellaceae</taxon>
        <taxon>Epicoccum</taxon>
    </lineage>
</organism>
<evidence type="ECO:0000256" key="1">
    <source>
        <dbReference type="ARBA" id="ARBA00022723"/>
    </source>
</evidence>
<dbReference type="EMBL" id="KZ107839">
    <property type="protein sequence ID" value="OSS52801.1"/>
    <property type="molecule type" value="Genomic_DNA"/>
</dbReference>
<keyword evidence="2" id="KW-0862">Zinc</keyword>
<evidence type="ECO:0000256" key="5">
    <source>
        <dbReference type="ARBA" id="ARBA00023163"/>
    </source>
</evidence>
<dbReference type="SMART" id="SM00906">
    <property type="entry name" value="Fungal_trans"/>
    <property type="match status" value="1"/>
</dbReference>
<dbReference type="InterPro" id="IPR036864">
    <property type="entry name" value="Zn2-C6_fun-type_DNA-bd_sf"/>
</dbReference>
<dbReference type="Pfam" id="PF04082">
    <property type="entry name" value="Fungal_trans"/>
    <property type="match status" value="1"/>
</dbReference>
<dbReference type="Pfam" id="PF00172">
    <property type="entry name" value="Zn_clus"/>
    <property type="match status" value="1"/>
</dbReference>
<keyword evidence="10" id="KW-1185">Reference proteome</keyword>
<evidence type="ECO:0000256" key="6">
    <source>
        <dbReference type="ARBA" id="ARBA00023242"/>
    </source>
</evidence>
<dbReference type="PANTHER" id="PTHR47171">
    <property type="entry name" value="FARA-RELATED"/>
    <property type="match status" value="1"/>
</dbReference>
<evidence type="ECO:0000259" key="8">
    <source>
        <dbReference type="PROSITE" id="PS50048"/>
    </source>
</evidence>
<dbReference type="GO" id="GO:0003677">
    <property type="term" value="F:DNA binding"/>
    <property type="evidence" value="ECO:0007669"/>
    <property type="project" value="UniProtKB-KW"/>
</dbReference>
<dbReference type="InParanoid" id="A0A1Y2M9X4"/>